<dbReference type="NCBIfam" id="NF041471">
    <property type="entry name" value="phage_reg_YmfL"/>
    <property type="match status" value="1"/>
</dbReference>
<dbReference type="Proteomes" id="UP000198639">
    <property type="component" value="Unassembled WGS sequence"/>
</dbReference>
<evidence type="ECO:0000313" key="1">
    <source>
        <dbReference type="EMBL" id="SFD83869.1"/>
    </source>
</evidence>
<proteinExistence type="predicted"/>
<dbReference type="GO" id="GO:0003677">
    <property type="term" value="F:DNA binding"/>
    <property type="evidence" value="ECO:0007669"/>
    <property type="project" value="InterPro"/>
</dbReference>
<gene>
    <name evidence="1" type="ORF">SAMN05216204_14035</name>
</gene>
<dbReference type="STRING" id="1164594.SAMN05216204_14035"/>
<reference evidence="2" key="1">
    <citation type="submission" date="2016-10" db="EMBL/GenBank/DDBJ databases">
        <authorList>
            <person name="Varghese N."/>
            <person name="Submissions S."/>
        </authorList>
    </citation>
    <scope>NUCLEOTIDE SEQUENCE [LARGE SCALE GENOMIC DNA]</scope>
    <source>
        <strain evidence="2">CGMCC 1.12041</strain>
    </source>
</reference>
<dbReference type="InterPro" id="IPR048188">
    <property type="entry name" value="YmfL-like"/>
</dbReference>
<dbReference type="Pfam" id="PF06892">
    <property type="entry name" value="Phage_CP76"/>
    <property type="match status" value="1"/>
</dbReference>
<accession>A0A1I1VLX3</accession>
<protein>
    <recommendedName>
        <fullName evidence="3">Phage regulatory protein CII (CP76)</fullName>
    </recommendedName>
</protein>
<name>A0A1I1VLX3_9BURK</name>
<dbReference type="RefSeq" id="WP_177207868.1">
    <property type="nucleotide sequence ID" value="NZ_FOLD01000040.1"/>
</dbReference>
<dbReference type="EMBL" id="FOLD01000040">
    <property type="protein sequence ID" value="SFD83869.1"/>
    <property type="molecule type" value="Genomic_DNA"/>
</dbReference>
<evidence type="ECO:0000313" key="2">
    <source>
        <dbReference type="Proteomes" id="UP000198639"/>
    </source>
</evidence>
<dbReference type="InterPro" id="IPR009679">
    <property type="entry name" value="Phage_186_CII-like"/>
</dbReference>
<dbReference type="AlphaFoldDB" id="A0A1I1VLX3"/>
<organism evidence="1 2">
    <name type="scientific">Massilia yuzhufengensis</name>
    <dbReference type="NCBI Taxonomy" id="1164594"/>
    <lineage>
        <taxon>Bacteria</taxon>
        <taxon>Pseudomonadati</taxon>
        <taxon>Pseudomonadota</taxon>
        <taxon>Betaproteobacteria</taxon>
        <taxon>Burkholderiales</taxon>
        <taxon>Oxalobacteraceae</taxon>
        <taxon>Telluria group</taxon>
        <taxon>Massilia</taxon>
    </lineage>
</organism>
<keyword evidence="2" id="KW-1185">Reference proteome</keyword>
<evidence type="ECO:0008006" key="3">
    <source>
        <dbReference type="Google" id="ProtNLM"/>
    </source>
</evidence>
<sequence>MIKVHGWTGTAATLGMTRSQLEARVYEVKGSGMRVSTALLIQAHAGTSHFAQAVAAASGGVFMELPDADGVTGEALHQKFHELYSELGALSAEYTEAVKDGVISSSERRTLEDIAQQMHKTMKELMALMFHIYCHKPTVINGTDGHGR</sequence>